<dbReference type="PANTHER" id="PTHR43531:SF11">
    <property type="entry name" value="METHYL-ACCEPTING CHEMOTAXIS PROTEIN 3"/>
    <property type="match status" value="1"/>
</dbReference>
<feature type="region of interest" description="Disordered" evidence="4">
    <location>
        <begin position="337"/>
        <end position="360"/>
    </location>
</feature>
<evidence type="ECO:0000313" key="7">
    <source>
        <dbReference type="Proteomes" id="UP000244081"/>
    </source>
</evidence>
<protein>
    <submittedName>
        <fullName evidence="6">Methyl-accepting chemotaxis protein</fullName>
    </submittedName>
</protein>
<dbReference type="PANTHER" id="PTHR43531">
    <property type="entry name" value="PROTEIN ICFG"/>
    <property type="match status" value="1"/>
</dbReference>
<dbReference type="EMBL" id="QAYG01000013">
    <property type="protein sequence ID" value="PTW55060.1"/>
    <property type="molecule type" value="Genomic_DNA"/>
</dbReference>
<dbReference type="InterPro" id="IPR004089">
    <property type="entry name" value="MCPsignal_dom"/>
</dbReference>
<dbReference type="AlphaFoldDB" id="A0A2T5UU78"/>
<dbReference type="SMART" id="SM00283">
    <property type="entry name" value="MA"/>
    <property type="match status" value="1"/>
</dbReference>
<dbReference type="Proteomes" id="UP000244081">
    <property type="component" value="Unassembled WGS sequence"/>
</dbReference>
<evidence type="ECO:0000256" key="4">
    <source>
        <dbReference type="SAM" id="MobiDB-lite"/>
    </source>
</evidence>
<evidence type="ECO:0000256" key="2">
    <source>
        <dbReference type="ARBA" id="ARBA00029447"/>
    </source>
</evidence>
<proteinExistence type="inferred from homology"/>
<keyword evidence="3" id="KW-0807">Transducer</keyword>
<dbReference type="Gene3D" id="1.10.287.950">
    <property type="entry name" value="Methyl-accepting chemotaxis protein"/>
    <property type="match status" value="1"/>
</dbReference>
<dbReference type="InterPro" id="IPR051310">
    <property type="entry name" value="MCP_chemotaxis"/>
</dbReference>
<dbReference type="SUPFAM" id="SSF58104">
    <property type="entry name" value="Methyl-accepting chemotaxis protein (MCP) signaling domain"/>
    <property type="match status" value="1"/>
</dbReference>
<dbReference type="PRINTS" id="PR00260">
    <property type="entry name" value="CHEMTRNSDUCR"/>
</dbReference>
<dbReference type="PROSITE" id="PS50111">
    <property type="entry name" value="CHEMOTAXIS_TRANSDUC_2"/>
    <property type="match status" value="1"/>
</dbReference>
<organism evidence="6 7">
    <name type="scientific">Breoghania corrubedonensis</name>
    <dbReference type="NCBI Taxonomy" id="665038"/>
    <lineage>
        <taxon>Bacteria</taxon>
        <taxon>Pseudomonadati</taxon>
        <taxon>Pseudomonadota</taxon>
        <taxon>Alphaproteobacteria</taxon>
        <taxon>Hyphomicrobiales</taxon>
        <taxon>Stappiaceae</taxon>
        <taxon>Breoghania</taxon>
    </lineage>
</organism>
<dbReference type="InterPro" id="IPR004090">
    <property type="entry name" value="Chemotax_Me-accpt_rcpt"/>
</dbReference>
<dbReference type="GO" id="GO:0004888">
    <property type="term" value="F:transmembrane signaling receptor activity"/>
    <property type="evidence" value="ECO:0007669"/>
    <property type="project" value="InterPro"/>
</dbReference>
<evidence type="ECO:0000256" key="1">
    <source>
        <dbReference type="ARBA" id="ARBA00022500"/>
    </source>
</evidence>
<gene>
    <name evidence="6" type="ORF">C8N35_113101</name>
</gene>
<feature type="domain" description="Methyl-accepting transducer" evidence="5">
    <location>
        <begin position="24"/>
        <end position="264"/>
    </location>
</feature>
<sequence>MQQDLNKEQAVDLLDKWLGLSRTQRYALEALVAEIGRASTDVEESVSDLTGRFQSIADKTQEQARSVLEIAELTTAVTIGDEVIPLTEFAGGLRTTLSDLMERIIHLSSRSISMVYTLDDVMVELADVDKSVQQIDKINYQTNLLALNAKIEAARAGEAGRGFAVVAQEVRELAKRVGDMASTLKGQLGSISENLHKTHSLVQDIASLDMSEQNVETNARFTMIMDCIVGQNARLSQFLEDTASTSQDITNDISAAVVSMQFQDRTTQVLQNVGIGLNALATGNTDLESRTKRELPETDKSEAVDGEWARAIASEFSLGDVRARFLNHLQLTVDTATPAQGASNSNSAAPSELDDTIELF</sequence>
<evidence type="ECO:0000313" key="6">
    <source>
        <dbReference type="EMBL" id="PTW55060.1"/>
    </source>
</evidence>
<evidence type="ECO:0000256" key="3">
    <source>
        <dbReference type="PROSITE-ProRule" id="PRU00284"/>
    </source>
</evidence>
<dbReference type="Pfam" id="PF00015">
    <property type="entry name" value="MCPsignal"/>
    <property type="match status" value="1"/>
</dbReference>
<evidence type="ECO:0000259" key="5">
    <source>
        <dbReference type="PROSITE" id="PS50111"/>
    </source>
</evidence>
<dbReference type="GO" id="GO:0005886">
    <property type="term" value="C:plasma membrane"/>
    <property type="evidence" value="ECO:0007669"/>
    <property type="project" value="TreeGrafter"/>
</dbReference>
<name>A0A2T5UU78_9HYPH</name>
<reference evidence="6 7" key="1">
    <citation type="submission" date="2018-04" db="EMBL/GenBank/DDBJ databases">
        <title>Genomic Encyclopedia of Archaeal and Bacterial Type Strains, Phase II (KMG-II): from individual species to whole genera.</title>
        <authorList>
            <person name="Goeker M."/>
        </authorList>
    </citation>
    <scope>NUCLEOTIDE SEQUENCE [LARGE SCALE GENOMIC DNA]</scope>
    <source>
        <strain evidence="6 7">DSM 23382</strain>
    </source>
</reference>
<keyword evidence="7" id="KW-1185">Reference proteome</keyword>
<accession>A0A2T5UU78</accession>
<feature type="compositionally biased region" description="Polar residues" evidence="4">
    <location>
        <begin position="337"/>
        <end position="349"/>
    </location>
</feature>
<comment type="caution">
    <text evidence="6">The sequence shown here is derived from an EMBL/GenBank/DDBJ whole genome shotgun (WGS) entry which is preliminary data.</text>
</comment>
<comment type="similarity">
    <text evidence="2">Belongs to the methyl-accepting chemotaxis (MCP) protein family.</text>
</comment>
<keyword evidence="1" id="KW-0145">Chemotaxis</keyword>
<dbReference type="GO" id="GO:0007165">
    <property type="term" value="P:signal transduction"/>
    <property type="evidence" value="ECO:0007669"/>
    <property type="project" value="UniProtKB-KW"/>
</dbReference>
<dbReference type="GO" id="GO:0006935">
    <property type="term" value="P:chemotaxis"/>
    <property type="evidence" value="ECO:0007669"/>
    <property type="project" value="UniProtKB-KW"/>
</dbReference>